<keyword evidence="8 10" id="KW-1133">Transmembrane helix</keyword>
<proteinExistence type="predicted"/>
<evidence type="ECO:0000256" key="11">
    <source>
        <dbReference type="SAM" id="SignalP"/>
    </source>
</evidence>
<organism evidence="12 13">
    <name type="scientific">Plutella xylostella</name>
    <name type="common">Diamondback moth</name>
    <name type="synonym">Plutella maculipennis</name>
    <dbReference type="NCBI Taxonomy" id="51655"/>
    <lineage>
        <taxon>Eukaryota</taxon>
        <taxon>Metazoa</taxon>
        <taxon>Ecdysozoa</taxon>
        <taxon>Arthropoda</taxon>
        <taxon>Hexapoda</taxon>
        <taxon>Insecta</taxon>
        <taxon>Pterygota</taxon>
        <taxon>Neoptera</taxon>
        <taxon>Endopterygota</taxon>
        <taxon>Lepidoptera</taxon>
        <taxon>Glossata</taxon>
        <taxon>Ditrysia</taxon>
        <taxon>Yponomeutoidea</taxon>
        <taxon>Plutellidae</taxon>
        <taxon>Plutella</taxon>
    </lineage>
</organism>
<keyword evidence="7" id="KW-0653">Protein transport</keyword>
<evidence type="ECO:0000313" key="12">
    <source>
        <dbReference type="EMBL" id="KAG7299964.1"/>
    </source>
</evidence>
<evidence type="ECO:0000313" key="13">
    <source>
        <dbReference type="Proteomes" id="UP000823941"/>
    </source>
</evidence>
<keyword evidence="9 10" id="KW-0472">Membrane</keyword>
<dbReference type="PANTHER" id="PTHR14995">
    <property type="entry name" value="AMNIONLESS"/>
    <property type="match status" value="1"/>
</dbReference>
<name>A0ABQ7Q4A1_PLUXY</name>
<keyword evidence="3" id="KW-0813">Transport</keyword>
<gene>
    <name evidence="12" type="ORF">JYU34_016996</name>
</gene>
<comment type="subcellular location">
    <subcellularLocation>
        <location evidence="1">Cell membrane</location>
        <topology evidence="1">Single-pass type I membrane protein</topology>
    </subcellularLocation>
</comment>
<evidence type="ECO:0000256" key="3">
    <source>
        <dbReference type="ARBA" id="ARBA00022448"/>
    </source>
</evidence>
<evidence type="ECO:0000256" key="9">
    <source>
        <dbReference type="ARBA" id="ARBA00023136"/>
    </source>
</evidence>
<feature type="chain" id="PRO_5046537940" description="Protein amnionless" evidence="11">
    <location>
        <begin position="19"/>
        <end position="428"/>
    </location>
</feature>
<evidence type="ECO:0000256" key="5">
    <source>
        <dbReference type="ARBA" id="ARBA00022692"/>
    </source>
</evidence>
<protein>
    <recommendedName>
        <fullName evidence="2">Protein amnionless</fullName>
    </recommendedName>
</protein>
<reference evidence="12 13" key="1">
    <citation type="submission" date="2021-06" db="EMBL/GenBank/DDBJ databases">
        <title>A haploid diamondback moth (Plutella xylostella L.) genome assembly resolves 31 chromosomes and identifies a diamide resistance mutation.</title>
        <authorList>
            <person name="Ward C.M."/>
            <person name="Perry K.D."/>
            <person name="Baker G."/>
            <person name="Powis K."/>
            <person name="Heckel D.G."/>
            <person name="Baxter S.W."/>
        </authorList>
    </citation>
    <scope>NUCLEOTIDE SEQUENCE [LARGE SCALE GENOMIC DNA]</scope>
    <source>
        <strain evidence="12 13">LV</strain>
        <tissue evidence="12">Single pupa</tissue>
    </source>
</reference>
<evidence type="ECO:0000256" key="8">
    <source>
        <dbReference type="ARBA" id="ARBA00022989"/>
    </source>
</evidence>
<dbReference type="EMBL" id="JAHIBW010000022">
    <property type="protein sequence ID" value="KAG7299964.1"/>
    <property type="molecule type" value="Genomic_DNA"/>
</dbReference>
<evidence type="ECO:0000256" key="6">
    <source>
        <dbReference type="ARBA" id="ARBA00022729"/>
    </source>
</evidence>
<evidence type="ECO:0000256" key="1">
    <source>
        <dbReference type="ARBA" id="ARBA00004251"/>
    </source>
</evidence>
<keyword evidence="4" id="KW-1003">Cell membrane</keyword>
<evidence type="ECO:0000256" key="10">
    <source>
        <dbReference type="SAM" id="Phobius"/>
    </source>
</evidence>
<dbReference type="Proteomes" id="UP000823941">
    <property type="component" value="Chromosome 22"/>
</dbReference>
<accession>A0ABQ7Q4A1</accession>
<comment type="caution">
    <text evidence="12">The sequence shown here is derived from an EMBL/GenBank/DDBJ whole genome shotgun (WGS) entry which is preliminary data.</text>
</comment>
<dbReference type="Pfam" id="PF14828">
    <property type="entry name" value="Amnionless"/>
    <property type="match status" value="1"/>
</dbReference>
<keyword evidence="13" id="KW-1185">Reference proteome</keyword>
<dbReference type="PANTHER" id="PTHR14995:SF2">
    <property type="entry name" value="PROTEIN AMNIONLESS"/>
    <property type="match status" value="1"/>
</dbReference>
<evidence type="ECO:0000256" key="7">
    <source>
        <dbReference type="ARBA" id="ARBA00022927"/>
    </source>
</evidence>
<dbReference type="InterPro" id="IPR026112">
    <property type="entry name" value="AMN"/>
</dbReference>
<keyword evidence="5 10" id="KW-0812">Transmembrane</keyword>
<feature type="signal peptide" evidence="11">
    <location>
        <begin position="1"/>
        <end position="18"/>
    </location>
</feature>
<evidence type="ECO:0000256" key="2">
    <source>
        <dbReference type="ARBA" id="ARBA00021200"/>
    </source>
</evidence>
<evidence type="ECO:0000256" key="4">
    <source>
        <dbReference type="ARBA" id="ARBA00022475"/>
    </source>
</evidence>
<keyword evidence="6 11" id="KW-0732">Signal</keyword>
<feature type="transmembrane region" description="Helical" evidence="10">
    <location>
        <begin position="345"/>
        <end position="364"/>
    </location>
</feature>
<sequence>MYKIFFLHVLFFTSLSSSAVLKWIPSASFDLAINFNDKKLPCSKQTVVFPESIMETIRIRSKTHVKGLVLPVNSEISLETDAIEFGGGDKEDGCEEGNAYYLDRSASSWAQADVWQSDRFNEATPDAERIPCYDDLVEFPEESQFTVKMPDVSQVTRGIKVNGEVLYSTVQFIRHAFSFEEHEQSFVPNENLRLGVSINMKAECTSPAGCPCQKFPVKIDCSTKFCPKPTCLEPIKPIGHCCKICGGALAFEVDQSFIYQRFKELVQETVMSYGEERLVYHVGRIVSDTKELVQVVVLDKDGYTGTSAEVVNDLQYVAKTHSSQLWVAAMMSGSPLSKAGLGAKIAVSMFFVVAMFMGAIYAYYYKLPSIQLPSLGRDRHTAISRFQRRTDSVVTLTRRDSTVSLPSATAFRNPLYDSKRGRGDTDND</sequence>